<organism evidence="1">
    <name type="scientific">uncultured Blastococcus sp</name>
    <dbReference type="NCBI Taxonomy" id="217144"/>
    <lineage>
        <taxon>Bacteria</taxon>
        <taxon>Bacillati</taxon>
        <taxon>Actinomycetota</taxon>
        <taxon>Actinomycetes</taxon>
        <taxon>Geodermatophilales</taxon>
        <taxon>Geodermatophilaceae</taxon>
        <taxon>Blastococcus</taxon>
        <taxon>environmental samples</taxon>
    </lineage>
</organism>
<gene>
    <name evidence="1" type="ORF">AVDCRST_MAG57-440</name>
</gene>
<sequence length="24" mass="2885">MPEPEPYIGEIRLFGFRDAPRHWA</sequence>
<reference evidence="1" key="1">
    <citation type="submission" date="2020-02" db="EMBL/GenBank/DDBJ databases">
        <authorList>
            <person name="Meier V. D."/>
        </authorList>
    </citation>
    <scope>NUCLEOTIDE SEQUENCE</scope>
    <source>
        <strain evidence="1">AVDCRST_MAG57</strain>
    </source>
</reference>
<dbReference type="AlphaFoldDB" id="A0A6J4HBW9"/>
<name>A0A6J4HBW9_9ACTN</name>
<proteinExistence type="predicted"/>
<accession>A0A6J4HBW9</accession>
<feature type="non-terminal residue" evidence="1">
    <location>
        <position position="24"/>
    </location>
</feature>
<protein>
    <submittedName>
        <fullName evidence="1">Uncharacterized protein</fullName>
    </submittedName>
</protein>
<evidence type="ECO:0000313" key="1">
    <source>
        <dbReference type="EMBL" id="CAA9218068.1"/>
    </source>
</evidence>
<dbReference type="EMBL" id="CADCTI010000043">
    <property type="protein sequence ID" value="CAA9218068.1"/>
    <property type="molecule type" value="Genomic_DNA"/>
</dbReference>